<comment type="caution">
    <text evidence="1">The sequence shown here is derived from an EMBL/GenBank/DDBJ whole genome shotgun (WGS) entry which is preliminary data.</text>
</comment>
<gene>
    <name evidence="1" type="ORF">CK203_084430</name>
</gene>
<sequence>MKEETSMGSQGFGGFNKKQLEKLKALLDQMNTVTTISNYVQHGDISQGLIPFSDSYSDPWIIDSRASNHMTGGENIAGRSVLPLLVWSHAATKHGDVEKADNIQPAATTEADEAKATNARTIPNLSYTQPVINSRISYHQSYGDHTLFIKQLPKMKIIALIVYVDDIIVIRDDIEVMQNLKGKMLGCKLMGTSIDQNHELGVIIEGIPIDKGRYQ</sequence>
<dbReference type="Proteomes" id="UP000288805">
    <property type="component" value="Unassembled WGS sequence"/>
</dbReference>
<dbReference type="EMBL" id="QGNW01001232">
    <property type="protein sequence ID" value="RVW49092.1"/>
    <property type="molecule type" value="Genomic_DNA"/>
</dbReference>
<proteinExistence type="predicted"/>
<evidence type="ECO:0000313" key="2">
    <source>
        <dbReference type="Proteomes" id="UP000288805"/>
    </source>
</evidence>
<evidence type="ECO:0008006" key="3">
    <source>
        <dbReference type="Google" id="ProtNLM"/>
    </source>
</evidence>
<evidence type="ECO:0000313" key="1">
    <source>
        <dbReference type="EMBL" id="RVW49092.1"/>
    </source>
</evidence>
<organism evidence="1 2">
    <name type="scientific">Vitis vinifera</name>
    <name type="common">Grape</name>
    <dbReference type="NCBI Taxonomy" id="29760"/>
    <lineage>
        <taxon>Eukaryota</taxon>
        <taxon>Viridiplantae</taxon>
        <taxon>Streptophyta</taxon>
        <taxon>Embryophyta</taxon>
        <taxon>Tracheophyta</taxon>
        <taxon>Spermatophyta</taxon>
        <taxon>Magnoliopsida</taxon>
        <taxon>eudicotyledons</taxon>
        <taxon>Gunneridae</taxon>
        <taxon>Pentapetalae</taxon>
        <taxon>rosids</taxon>
        <taxon>Vitales</taxon>
        <taxon>Vitaceae</taxon>
        <taxon>Viteae</taxon>
        <taxon>Vitis</taxon>
    </lineage>
</organism>
<name>A0A438EN33_VITVI</name>
<accession>A0A438EN33</accession>
<protein>
    <recommendedName>
        <fullName evidence="3">Reverse transcriptase Ty1/copia-type domain-containing protein</fullName>
    </recommendedName>
</protein>
<reference evidence="1 2" key="1">
    <citation type="journal article" date="2018" name="PLoS Genet.">
        <title>Population sequencing reveals clonal diversity and ancestral inbreeding in the grapevine cultivar Chardonnay.</title>
        <authorList>
            <person name="Roach M.J."/>
            <person name="Johnson D.L."/>
            <person name="Bohlmann J."/>
            <person name="van Vuuren H.J."/>
            <person name="Jones S.J."/>
            <person name="Pretorius I.S."/>
            <person name="Schmidt S.A."/>
            <person name="Borneman A.R."/>
        </authorList>
    </citation>
    <scope>NUCLEOTIDE SEQUENCE [LARGE SCALE GENOMIC DNA]</scope>
    <source>
        <strain evidence="2">cv. Chardonnay</strain>
        <tissue evidence="1">Leaf</tissue>
    </source>
</reference>
<dbReference type="AlphaFoldDB" id="A0A438EN33"/>